<dbReference type="EMBL" id="PVWJ01000096">
    <property type="protein sequence ID" value="PSB01637.1"/>
    <property type="molecule type" value="Genomic_DNA"/>
</dbReference>
<evidence type="ECO:0000313" key="3">
    <source>
        <dbReference type="EMBL" id="PSB01637.1"/>
    </source>
</evidence>
<reference evidence="3 4" key="2">
    <citation type="submission" date="2018-03" db="EMBL/GenBank/DDBJ databases">
        <title>The ancient ancestry and fast evolution of plastids.</title>
        <authorList>
            <person name="Moore K.R."/>
            <person name="Magnabosco C."/>
            <person name="Momper L."/>
            <person name="Gold D.A."/>
            <person name="Bosak T."/>
            <person name="Fournier G.P."/>
        </authorList>
    </citation>
    <scope>NUCLEOTIDE SEQUENCE [LARGE SCALE GENOMIC DNA]</scope>
    <source>
        <strain evidence="3 4">CCAP 1448/3</strain>
    </source>
</reference>
<evidence type="ECO:0000259" key="1">
    <source>
        <dbReference type="Pfam" id="PF19963"/>
    </source>
</evidence>
<dbReference type="InterPro" id="IPR045450">
    <property type="entry name" value="VMAP_C"/>
</dbReference>
<dbReference type="Pfam" id="PF20028">
    <property type="entry name" value="VMAP-C"/>
    <property type="match status" value="1"/>
</dbReference>
<gene>
    <name evidence="3" type="ORF">C7B64_17325</name>
</gene>
<sequence length="484" mass="57072">MECDRGVILKLIKEALTQEDFNDLVFADFRAIYEQFTDGQILADRIRKLIDYAEKHRQIPKLLKLINQKNPTVYQELQSQLSLPIIPSLSNLREQLTSDTQLVDELRKIIDQKDESFGQCLKQVYQDFLLDVNDEPELDREINNLDDIVWELEDRTEQSIFLEFLPRLIAYLSIYQPRISQAISNNLQQWTRENMVRFKVDKSEFNNALKQFKQTYKQRSGKVYLIIAIKENRSYPNFWQISGWLTNDEIMINPHRDAISLKNQYSGIDIDNVPAPEKGYTLVETKEIVGNFIKQIAVKIERLEQLVIEFFLPSSLLSWEVDKWELEPLTQIYLESVHEIRIRSLDRLSLKYQLHREKWNKKWIFVQKCRNPIEQFLTSYCHCNINTLVGQLQDEKMLGVKLRSPLNSGHEGIASALYYSGTPLAIWLRRDPLSGDCETEINRLLQDPLLQLPARVFQKRCQSEQHISLIWDNPNRLIPNYQLQ</sequence>
<reference evidence="3 4" key="1">
    <citation type="submission" date="2018-02" db="EMBL/GenBank/DDBJ databases">
        <authorList>
            <person name="Cohen D.B."/>
            <person name="Kent A.D."/>
        </authorList>
    </citation>
    <scope>NUCLEOTIDE SEQUENCE [LARGE SCALE GENOMIC DNA]</scope>
    <source>
        <strain evidence="3 4">CCAP 1448/3</strain>
    </source>
</reference>
<evidence type="ECO:0000313" key="4">
    <source>
        <dbReference type="Proteomes" id="UP000238762"/>
    </source>
</evidence>
<accession>A0A2T1C0E1</accession>
<organism evidence="3 4">
    <name type="scientific">Merismopedia glauca CCAP 1448/3</name>
    <dbReference type="NCBI Taxonomy" id="1296344"/>
    <lineage>
        <taxon>Bacteria</taxon>
        <taxon>Bacillati</taxon>
        <taxon>Cyanobacteriota</taxon>
        <taxon>Cyanophyceae</taxon>
        <taxon>Synechococcales</taxon>
        <taxon>Merismopediaceae</taxon>
        <taxon>Merismopedia</taxon>
    </lineage>
</organism>
<dbReference type="OrthoDB" id="8479370at2"/>
<protein>
    <submittedName>
        <fullName evidence="3">Uncharacterized protein</fullName>
    </submittedName>
</protein>
<name>A0A2T1C0E1_9CYAN</name>
<comment type="caution">
    <text evidence="3">The sequence shown here is derived from an EMBL/GenBank/DDBJ whole genome shotgun (WGS) entry which is preliminary data.</text>
</comment>
<feature type="domain" description="vWA-MoxR associated protein middle region 1" evidence="1">
    <location>
        <begin position="119"/>
        <end position="229"/>
    </location>
</feature>
<dbReference type="RefSeq" id="WP_106289908.1">
    <property type="nucleotide sequence ID" value="NZ_CAWNTC010000125.1"/>
</dbReference>
<dbReference type="InterPro" id="IPR045440">
    <property type="entry name" value="VMAP-M1"/>
</dbReference>
<feature type="domain" description="vWA-MoxR associated protein C-terminal" evidence="2">
    <location>
        <begin position="278"/>
        <end position="474"/>
    </location>
</feature>
<proteinExistence type="predicted"/>
<dbReference type="Proteomes" id="UP000238762">
    <property type="component" value="Unassembled WGS sequence"/>
</dbReference>
<dbReference type="AlphaFoldDB" id="A0A2T1C0E1"/>
<dbReference type="Pfam" id="PF19963">
    <property type="entry name" value="VMAP-M1"/>
    <property type="match status" value="1"/>
</dbReference>
<keyword evidence="4" id="KW-1185">Reference proteome</keyword>
<evidence type="ECO:0000259" key="2">
    <source>
        <dbReference type="Pfam" id="PF20028"/>
    </source>
</evidence>